<feature type="domain" description="Glycosyltransferase 2-like" evidence="1">
    <location>
        <begin position="3"/>
        <end position="169"/>
    </location>
</feature>
<dbReference type="PANTHER" id="PTHR43685">
    <property type="entry name" value="GLYCOSYLTRANSFERASE"/>
    <property type="match status" value="1"/>
</dbReference>
<dbReference type="PANTHER" id="PTHR43685:SF2">
    <property type="entry name" value="GLYCOSYLTRANSFERASE 2-LIKE DOMAIN-CONTAINING PROTEIN"/>
    <property type="match status" value="1"/>
</dbReference>
<dbReference type="Gene3D" id="3.90.550.10">
    <property type="entry name" value="Spore Coat Polysaccharide Biosynthesis Protein SpsA, Chain A"/>
    <property type="match status" value="1"/>
</dbReference>
<evidence type="ECO:0000313" key="2">
    <source>
        <dbReference type="EMBL" id="KXN98301.1"/>
    </source>
</evidence>
<evidence type="ECO:0000313" key="3">
    <source>
        <dbReference type="Proteomes" id="UP000070138"/>
    </source>
</evidence>
<dbReference type="EMBL" id="JRWG01000008">
    <property type="protein sequence ID" value="KXN98301.1"/>
    <property type="molecule type" value="Genomic_DNA"/>
</dbReference>
<reference evidence="2 3" key="2">
    <citation type="journal article" date="2016" name="Int. J. Syst. Evol. Microbiol.">
        <title>Vitellibacter aquimaris sp. nov., a marine bacterium isolated from seawater.</title>
        <authorList>
            <person name="Thevarajoo S."/>
            <person name="Selvaratnam C."/>
            <person name="Goh K.M."/>
            <person name="Hong K.W."/>
            <person name="Chan X.Y."/>
            <person name="Chan K.G."/>
            <person name="Chong C.S."/>
        </authorList>
    </citation>
    <scope>NUCLEOTIDE SEQUENCE [LARGE SCALE GENOMIC DNA]</scope>
    <source>
        <strain evidence="2 3">D-24</strain>
    </source>
</reference>
<comment type="caution">
    <text evidence="2">The sequence shown here is derived from an EMBL/GenBank/DDBJ whole genome shotgun (WGS) entry which is preliminary data.</text>
</comment>
<proteinExistence type="predicted"/>
<accession>A0A137RFR5</accession>
<dbReference type="RefSeq" id="WP_062622778.1">
    <property type="nucleotide sequence ID" value="NZ_JRWG01000008.1"/>
</dbReference>
<dbReference type="Pfam" id="PF00535">
    <property type="entry name" value="Glycos_transf_2"/>
    <property type="match status" value="1"/>
</dbReference>
<reference evidence="3" key="1">
    <citation type="submission" date="2014-10" db="EMBL/GenBank/DDBJ databases">
        <title>Genome sequencing of Vitellibacter sp. D-24.</title>
        <authorList>
            <person name="Thevarajoo S."/>
            <person name="Selvaratnam C."/>
            <person name="Goh K.M."/>
            <person name="Chong C.S."/>
        </authorList>
    </citation>
    <scope>NUCLEOTIDE SEQUENCE [LARGE SCALE GENOMIC DNA]</scope>
    <source>
        <strain evidence="3">D-24</strain>
    </source>
</reference>
<dbReference type="OrthoDB" id="761861at2"/>
<dbReference type="Proteomes" id="UP000070138">
    <property type="component" value="Unassembled WGS sequence"/>
</dbReference>
<protein>
    <recommendedName>
        <fullName evidence="1">Glycosyltransferase 2-like domain-containing protein</fullName>
    </recommendedName>
</protein>
<gene>
    <name evidence="2" type="ORF">LS48_12110</name>
</gene>
<dbReference type="InterPro" id="IPR001173">
    <property type="entry name" value="Glyco_trans_2-like"/>
</dbReference>
<dbReference type="STRING" id="1548749.LS48_12110"/>
<dbReference type="InterPro" id="IPR029044">
    <property type="entry name" value="Nucleotide-diphossugar_trans"/>
</dbReference>
<dbReference type="SUPFAM" id="SSF53448">
    <property type="entry name" value="Nucleotide-diphospho-sugar transferases"/>
    <property type="match status" value="1"/>
</dbReference>
<name>A0A137RFR5_9FLAO</name>
<sequence length="298" mass="34706">MISILIPTYNYNVFSLVENLQKQCEIANEVYEIVVLDDASTDKKSLEENSKINLLKQCSFQALERNIGRSKIRNLLAEQANYDWLLFLDADTFPSNPEFIAKYLVTFSNEASVIFGGIKYPENNSEKYSLRHKYGSERESLPLVERLKNPYRSFITMGFAIKKEIFEKIKFNEKLTGYGYEDSVFGYELKKNNIPLTHIDNPVIHLNLEINEVFIKKSELALQNLLNFHNTGAIDKETVKILKTYLKLKKRRLLFVMRIFFNAFKKPMLKNLNSTNPSLFLFDLYRLGYLSSLKTKDA</sequence>
<dbReference type="InterPro" id="IPR050834">
    <property type="entry name" value="Glycosyltransf_2"/>
</dbReference>
<evidence type="ECO:0000259" key="1">
    <source>
        <dbReference type="Pfam" id="PF00535"/>
    </source>
</evidence>
<dbReference type="PATRIC" id="fig|1548749.3.peg.2537"/>
<keyword evidence="3" id="KW-1185">Reference proteome</keyword>
<organism evidence="2 3">
    <name type="scientific">Aequorivita aquimaris</name>
    <dbReference type="NCBI Taxonomy" id="1548749"/>
    <lineage>
        <taxon>Bacteria</taxon>
        <taxon>Pseudomonadati</taxon>
        <taxon>Bacteroidota</taxon>
        <taxon>Flavobacteriia</taxon>
        <taxon>Flavobacteriales</taxon>
        <taxon>Flavobacteriaceae</taxon>
        <taxon>Aequorivita</taxon>
    </lineage>
</organism>
<dbReference type="AlphaFoldDB" id="A0A137RFR5"/>